<dbReference type="RefSeq" id="WP_386705508.1">
    <property type="nucleotide sequence ID" value="NZ_JBHRYF010000001.1"/>
</dbReference>
<gene>
    <name evidence="9" type="ORF">ACFOM9_01560</name>
</gene>
<reference evidence="10" key="1">
    <citation type="journal article" date="2019" name="Int. J. Syst. Evol. Microbiol.">
        <title>The Global Catalogue of Microorganisms (GCM) 10K type strain sequencing project: providing services to taxonomists for standard genome sequencing and annotation.</title>
        <authorList>
            <consortium name="The Broad Institute Genomics Platform"/>
            <consortium name="The Broad Institute Genome Sequencing Center for Infectious Disease"/>
            <person name="Wu L."/>
            <person name="Ma J."/>
        </authorList>
    </citation>
    <scope>NUCLEOTIDE SEQUENCE [LARGE SCALE GENOMIC DNA]</scope>
    <source>
        <strain evidence="10">KCTC 42211</strain>
    </source>
</reference>
<proteinExistence type="inferred from homology"/>
<dbReference type="InterPro" id="IPR005744">
    <property type="entry name" value="Hy-lIII"/>
</dbReference>
<evidence type="ECO:0000256" key="1">
    <source>
        <dbReference type="ARBA" id="ARBA00004651"/>
    </source>
</evidence>
<protein>
    <submittedName>
        <fullName evidence="9">Hemolysin III family protein</fullName>
    </submittedName>
</protein>
<accession>A0ABV7UQ14</accession>
<evidence type="ECO:0000256" key="6">
    <source>
        <dbReference type="ARBA" id="ARBA00023136"/>
    </source>
</evidence>
<keyword evidence="6 8" id="KW-0472">Membrane</keyword>
<evidence type="ECO:0000313" key="10">
    <source>
        <dbReference type="Proteomes" id="UP001595724"/>
    </source>
</evidence>
<feature type="transmembrane region" description="Helical" evidence="8">
    <location>
        <begin position="43"/>
        <end position="65"/>
    </location>
</feature>
<evidence type="ECO:0000256" key="5">
    <source>
        <dbReference type="ARBA" id="ARBA00022989"/>
    </source>
</evidence>
<evidence type="ECO:0000256" key="8">
    <source>
        <dbReference type="SAM" id="Phobius"/>
    </source>
</evidence>
<comment type="subcellular location">
    <subcellularLocation>
        <location evidence="1">Cell membrane</location>
        <topology evidence="1">Multi-pass membrane protein</topology>
    </subcellularLocation>
</comment>
<feature type="compositionally biased region" description="Basic and acidic residues" evidence="7">
    <location>
        <begin position="12"/>
        <end position="38"/>
    </location>
</feature>
<keyword evidence="5 8" id="KW-1133">Transmembrane helix</keyword>
<dbReference type="EMBL" id="JBHRYF010000001">
    <property type="protein sequence ID" value="MFC3658763.1"/>
    <property type="molecule type" value="Genomic_DNA"/>
</dbReference>
<evidence type="ECO:0000256" key="7">
    <source>
        <dbReference type="SAM" id="MobiDB-lite"/>
    </source>
</evidence>
<dbReference type="InterPro" id="IPR004254">
    <property type="entry name" value="AdipoR/HlyIII-related"/>
</dbReference>
<dbReference type="Pfam" id="PF03006">
    <property type="entry name" value="HlyIII"/>
    <property type="match status" value="1"/>
</dbReference>
<keyword evidence="4 8" id="KW-0812">Transmembrane</keyword>
<sequence length="242" mass="25856">MQAVTPSASGPRGHESSGHDPRGQEHRGPGPGTHDPREEFASALTHGVGAAAALAGGAVLIALAALNGDGWQLTAAIVFGICLLLLYVASTLYHAVSHPIAKPRLKVFDHCAIYLLIAGTYTPFTLVGLRGTLGWTLFAAIWTLALAGVVFKLFYTGRFKLLSTAIYVAMGWAVIVAIKPVMAALDNWTLGWMLAGGLFYTLGTVFYHRESVRYSHAIWHLFCIGGSACHYVAVMAQVLPPR</sequence>
<evidence type="ECO:0000256" key="3">
    <source>
        <dbReference type="ARBA" id="ARBA00022475"/>
    </source>
</evidence>
<keyword evidence="3" id="KW-1003">Cell membrane</keyword>
<organism evidence="9 10">
    <name type="scientific">Luteimonas notoginsengisoli</name>
    <dbReference type="NCBI Taxonomy" id="1578200"/>
    <lineage>
        <taxon>Bacteria</taxon>
        <taxon>Pseudomonadati</taxon>
        <taxon>Pseudomonadota</taxon>
        <taxon>Gammaproteobacteria</taxon>
        <taxon>Lysobacterales</taxon>
        <taxon>Lysobacteraceae</taxon>
        <taxon>Luteimonas</taxon>
    </lineage>
</organism>
<comment type="similarity">
    <text evidence="2">Belongs to the UPF0073 (Hly-III) family.</text>
</comment>
<comment type="caution">
    <text evidence="9">The sequence shown here is derived from an EMBL/GenBank/DDBJ whole genome shotgun (WGS) entry which is preliminary data.</text>
</comment>
<feature type="region of interest" description="Disordered" evidence="7">
    <location>
        <begin position="1"/>
        <end position="38"/>
    </location>
</feature>
<evidence type="ECO:0000256" key="4">
    <source>
        <dbReference type="ARBA" id="ARBA00022692"/>
    </source>
</evidence>
<dbReference type="Proteomes" id="UP001595724">
    <property type="component" value="Unassembled WGS sequence"/>
</dbReference>
<feature type="transmembrane region" description="Helical" evidence="8">
    <location>
        <begin position="161"/>
        <end position="182"/>
    </location>
</feature>
<keyword evidence="10" id="KW-1185">Reference proteome</keyword>
<name>A0ABV7UQ14_9GAMM</name>
<feature type="transmembrane region" description="Helical" evidence="8">
    <location>
        <begin position="107"/>
        <end position="127"/>
    </location>
</feature>
<dbReference type="PANTHER" id="PTHR20855">
    <property type="entry name" value="ADIPOR/PROGESTIN RECEPTOR-RELATED"/>
    <property type="match status" value="1"/>
</dbReference>
<feature type="transmembrane region" description="Helical" evidence="8">
    <location>
        <begin position="71"/>
        <end position="95"/>
    </location>
</feature>
<feature type="transmembrane region" description="Helical" evidence="8">
    <location>
        <begin position="133"/>
        <end position="154"/>
    </location>
</feature>
<evidence type="ECO:0000256" key="2">
    <source>
        <dbReference type="ARBA" id="ARBA00008488"/>
    </source>
</evidence>
<feature type="transmembrane region" description="Helical" evidence="8">
    <location>
        <begin position="188"/>
        <end position="207"/>
    </location>
</feature>
<evidence type="ECO:0000313" key="9">
    <source>
        <dbReference type="EMBL" id="MFC3658763.1"/>
    </source>
</evidence>
<dbReference type="PANTHER" id="PTHR20855:SF3">
    <property type="entry name" value="LD03007P"/>
    <property type="match status" value="1"/>
</dbReference>
<dbReference type="NCBIfam" id="TIGR01065">
    <property type="entry name" value="hlyIII"/>
    <property type="match status" value="1"/>
</dbReference>
<feature type="transmembrane region" description="Helical" evidence="8">
    <location>
        <begin position="219"/>
        <end position="239"/>
    </location>
</feature>